<dbReference type="Pfam" id="PF02374">
    <property type="entry name" value="ArsA_ATPase"/>
    <property type="match status" value="2"/>
</dbReference>
<protein>
    <recommendedName>
        <fullName evidence="3">arsenite-transporting ATPase</fullName>
        <ecNumber evidence="3">7.3.2.7</ecNumber>
    </recommendedName>
</protein>
<dbReference type="EMBL" id="JARXIC010000012">
    <property type="protein sequence ID" value="MDQ8194620.1"/>
    <property type="molecule type" value="Genomic_DNA"/>
</dbReference>
<organism evidence="5 6">
    <name type="scientific">Thalassobacterium sedimentorum</name>
    <dbReference type="NCBI Taxonomy" id="3041258"/>
    <lineage>
        <taxon>Bacteria</taxon>
        <taxon>Pseudomonadati</taxon>
        <taxon>Verrucomicrobiota</taxon>
        <taxon>Opitutia</taxon>
        <taxon>Puniceicoccales</taxon>
        <taxon>Coraliomargaritaceae</taxon>
        <taxon>Thalassobacterium</taxon>
    </lineage>
</organism>
<evidence type="ECO:0000256" key="1">
    <source>
        <dbReference type="ARBA" id="ARBA00011040"/>
    </source>
</evidence>
<dbReference type="NCBIfam" id="TIGR04291">
    <property type="entry name" value="arsen_driv_ArsA"/>
    <property type="match status" value="1"/>
</dbReference>
<dbReference type="PANTHER" id="PTHR10803">
    <property type="entry name" value="ARSENICAL PUMP-DRIVING ATPASE ARSENITE-TRANSLOCATING ATPASE"/>
    <property type="match status" value="1"/>
</dbReference>
<dbReference type="InterPro" id="IPR027417">
    <property type="entry name" value="P-loop_NTPase"/>
</dbReference>
<comment type="catalytic activity">
    <reaction evidence="2">
        <text>arsenite(in) + ATP + H2O = arsenite(out) + ADP + phosphate + H(+)</text>
        <dbReference type="Rhea" id="RHEA:11348"/>
        <dbReference type="ChEBI" id="CHEBI:15377"/>
        <dbReference type="ChEBI" id="CHEBI:15378"/>
        <dbReference type="ChEBI" id="CHEBI:29242"/>
        <dbReference type="ChEBI" id="CHEBI:30616"/>
        <dbReference type="ChEBI" id="CHEBI:43474"/>
        <dbReference type="ChEBI" id="CHEBI:456216"/>
        <dbReference type="EC" id="7.3.2.7"/>
    </reaction>
</comment>
<proteinExistence type="inferred from homology"/>
<dbReference type="PANTHER" id="PTHR10803:SF3">
    <property type="entry name" value="ATPASE GET3"/>
    <property type="match status" value="1"/>
</dbReference>
<dbReference type="PIRSF" id="PIRSF001327">
    <property type="entry name" value="Arsenical_pump-driving_ATPase"/>
    <property type="match status" value="1"/>
</dbReference>
<dbReference type="Proteomes" id="UP001243717">
    <property type="component" value="Unassembled WGS sequence"/>
</dbReference>
<dbReference type="NCBIfam" id="TIGR00345">
    <property type="entry name" value="GET3_arsA_TRC40"/>
    <property type="match status" value="1"/>
</dbReference>
<dbReference type="SUPFAM" id="SSF52540">
    <property type="entry name" value="P-loop containing nucleoside triphosphate hydrolases"/>
    <property type="match status" value="2"/>
</dbReference>
<dbReference type="InterPro" id="IPR025723">
    <property type="entry name" value="ArsA/GET3_ATPase-like"/>
</dbReference>
<evidence type="ECO:0000256" key="2">
    <source>
        <dbReference type="ARBA" id="ARBA00052296"/>
    </source>
</evidence>
<dbReference type="InterPro" id="IPR016300">
    <property type="entry name" value="ATPase_ArsA/GET3"/>
</dbReference>
<evidence type="ECO:0000313" key="6">
    <source>
        <dbReference type="Proteomes" id="UP001243717"/>
    </source>
</evidence>
<dbReference type="InterPro" id="IPR027541">
    <property type="entry name" value="Ars_ATPase"/>
</dbReference>
<accession>A0ABU1ALA1</accession>
<dbReference type="CDD" id="cd02035">
    <property type="entry name" value="ArsA"/>
    <property type="match status" value="2"/>
</dbReference>
<keyword evidence="6" id="KW-1185">Reference proteome</keyword>
<comment type="similarity">
    <text evidence="1">Belongs to the arsA ATPase family.</text>
</comment>
<feature type="domain" description="ArsA/GET3 Anion-transporting ATPase-like" evidence="4">
    <location>
        <begin position="10"/>
        <end position="290"/>
    </location>
</feature>
<comment type="caution">
    <text evidence="5">The sequence shown here is derived from an EMBL/GenBank/DDBJ whole genome shotgun (WGS) entry which is preliminary data.</text>
</comment>
<sequence>MKDFIKSLPRYVFFTGKGGVGKTSMACASALGLAKQGKRVLLISTDPASNLDEVLETPLASSPTAIHNVPGLFALNIDPIVAASEYRERMVGPYRGVLPEAAITQMEEQLSGACTVEIAGFNEFSKLLSDGGVGQDFEHVVLDTAPTGHTLRLLNLPSAWNDFIVSNENGSSCLGPVAGLAEQREMFEQVVGALKDPVRTLLTLVSRAESMTLAEAARASLELGELGLSNQHLIINGVFTSPSQDTIAEAFAAKSSAAIAAMPERLQALPSTTVSFRPAGVMGLKAIENIYAEAAIQPELADNLCSMAELDEVAARTCDWETYIGELEQGGKGVIMTMGKGGVGKTVMAAAIAAELARRGNNVILSTTDPAAHVAETVGNDIDNLTVERIDPKLETSRYVDEVLTKNRGVLSDDEMALLEEEMRSPCIEEIAVFTAFAETVAKGGQSIVVLDTAPTGHTLLLLDATQSYHREVAKSAGELPEAVKTLLPCVRDPNFTKVLIVALPEATPTHEASALQDDLRRAGIEPFGWIMNRSFAYSGTQDPVLCAKSKDELLYLNEVLEQHSKRTVISPWCPEELSGVNNLKQLIGYKK</sequence>
<dbReference type="Gene3D" id="3.40.50.300">
    <property type="entry name" value="P-loop containing nucleotide triphosphate hydrolases"/>
    <property type="match status" value="2"/>
</dbReference>
<feature type="domain" description="ArsA/GET3 Anion-transporting ATPase-like" evidence="4">
    <location>
        <begin position="334"/>
        <end position="475"/>
    </location>
</feature>
<dbReference type="RefSeq" id="WP_308985087.1">
    <property type="nucleotide sequence ID" value="NZ_JARXIC010000012.1"/>
</dbReference>
<evidence type="ECO:0000313" key="5">
    <source>
        <dbReference type="EMBL" id="MDQ8194620.1"/>
    </source>
</evidence>
<evidence type="ECO:0000256" key="3">
    <source>
        <dbReference type="ARBA" id="ARBA00066752"/>
    </source>
</evidence>
<reference evidence="5 6" key="1">
    <citation type="submission" date="2023-04" db="EMBL/GenBank/DDBJ databases">
        <title>A novel bacteria isolated from coastal sediment.</title>
        <authorList>
            <person name="Liu X.-J."/>
            <person name="Du Z.-J."/>
        </authorList>
    </citation>
    <scope>NUCLEOTIDE SEQUENCE [LARGE SCALE GENOMIC DNA]</scope>
    <source>
        <strain evidence="5 6">SDUM461004</strain>
    </source>
</reference>
<evidence type="ECO:0000259" key="4">
    <source>
        <dbReference type="Pfam" id="PF02374"/>
    </source>
</evidence>
<dbReference type="EC" id="7.3.2.7" evidence="3"/>
<name>A0ABU1ALA1_9BACT</name>
<gene>
    <name evidence="5" type="primary">arsA</name>
    <name evidence="5" type="ORF">QEH59_09295</name>
</gene>